<evidence type="ECO:0000313" key="2">
    <source>
        <dbReference type="Proteomes" id="UP000824280"/>
    </source>
</evidence>
<sequence length="79" mass="8518">MFALFLTAVFALAATAALIVLADGGLRWLSAFGQLRQRLKLPVEAQAGKIGMRPAIVHGGFTRPCHTRCATRQQVQRAA</sequence>
<protein>
    <submittedName>
        <fullName evidence="1">Uncharacterized protein</fullName>
    </submittedName>
</protein>
<dbReference type="Proteomes" id="UP000824280">
    <property type="component" value="Chromosome"/>
</dbReference>
<accession>A0ABX8ZFD6</accession>
<proteinExistence type="predicted"/>
<gene>
    <name evidence="1" type="ORF">K3166_08075</name>
</gene>
<dbReference type="RefSeq" id="WP_221421772.1">
    <property type="nucleotide sequence ID" value="NZ_CP081297.1"/>
</dbReference>
<name>A0ABX8ZFD6_9SPHN</name>
<evidence type="ECO:0000313" key="1">
    <source>
        <dbReference type="EMBL" id="QZD86227.1"/>
    </source>
</evidence>
<reference evidence="1 2" key="1">
    <citation type="submission" date="2021-08" db="EMBL/GenBank/DDBJ databases">
        <title>Comparative Genomics Analysis of the Genus Qipengyuania Reveals Extensive Genetic Diversity and Metabolic Versatility, Including the Description of Fifteen Novel Species.</title>
        <authorList>
            <person name="Liu Y."/>
        </authorList>
    </citation>
    <scope>NUCLEOTIDE SEQUENCE [LARGE SCALE GENOMIC DNA]</scope>
    <source>
        <strain evidence="1 2">1XM2-8</strain>
    </source>
</reference>
<dbReference type="EMBL" id="CP081297">
    <property type="protein sequence ID" value="QZD86227.1"/>
    <property type="molecule type" value="Genomic_DNA"/>
</dbReference>
<keyword evidence="2" id="KW-1185">Reference proteome</keyword>
<organism evidence="1 2">
    <name type="scientific">Qipengyuania psychrotolerans</name>
    <dbReference type="NCBI Taxonomy" id="2867238"/>
    <lineage>
        <taxon>Bacteria</taxon>
        <taxon>Pseudomonadati</taxon>
        <taxon>Pseudomonadota</taxon>
        <taxon>Alphaproteobacteria</taxon>
        <taxon>Sphingomonadales</taxon>
        <taxon>Erythrobacteraceae</taxon>
        <taxon>Qipengyuania</taxon>
    </lineage>
</organism>